<evidence type="ECO:0000313" key="2">
    <source>
        <dbReference type="EMBL" id="VAX36148.1"/>
    </source>
</evidence>
<dbReference type="Gene3D" id="2.60.40.10">
    <property type="entry name" value="Immunoglobulins"/>
    <property type="match status" value="1"/>
</dbReference>
<dbReference type="CDD" id="cd00063">
    <property type="entry name" value="FN3"/>
    <property type="match status" value="1"/>
</dbReference>
<evidence type="ECO:0000256" key="1">
    <source>
        <dbReference type="SAM" id="MobiDB-lite"/>
    </source>
</evidence>
<protein>
    <recommendedName>
        <fullName evidence="3">Fibronectin type-III domain-containing protein</fullName>
    </recommendedName>
</protein>
<dbReference type="InterPro" id="IPR013783">
    <property type="entry name" value="Ig-like_fold"/>
</dbReference>
<dbReference type="InterPro" id="IPR003961">
    <property type="entry name" value="FN3_dom"/>
</dbReference>
<reference evidence="2" key="1">
    <citation type="submission" date="2018-06" db="EMBL/GenBank/DDBJ databases">
        <authorList>
            <person name="Zhirakovskaya E."/>
        </authorList>
    </citation>
    <scope>NUCLEOTIDE SEQUENCE</scope>
</reference>
<accession>A0A3B1DJG7</accession>
<organism evidence="2">
    <name type="scientific">hydrothermal vent metagenome</name>
    <dbReference type="NCBI Taxonomy" id="652676"/>
    <lineage>
        <taxon>unclassified sequences</taxon>
        <taxon>metagenomes</taxon>
        <taxon>ecological metagenomes</taxon>
    </lineage>
</organism>
<proteinExistence type="predicted"/>
<feature type="region of interest" description="Disordered" evidence="1">
    <location>
        <begin position="96"/>
        <end position="119"/>
    </location>
</feature>
<sequence length="216" mass="22892">MAVLPEPLLQQIEFFEQRLGAWAADPAAIGLTGPQVADLASETIAARASYNLAQAARIASRDGTVDFHTDTGTMATTGRGLIKEIKAFAQSTEDDSVYSKASIPPPADPTPAGPPETPTDVSGFINGDGAVELTWKGTLAYSTFYEILRKLDDETSWNLISSVGDKKFLDDTLSAGCTAVQYRIRAKRGNDTSSGSEPIAIRLGVEPENTALNIAA</sequence>
<dbReference type="InterPro" id="IPR036116">
    <property type="entry name" value="FN3_sf"/>
</dbReference>
<feature type="compositionally biased region" description="Pro residues" evidence="1">
    <location>
        <begin position="103"/>
        <end position="117"/>
    </location>
</feature>
<dbReference type="SUPFAM" id="SSF49265">
    <property type="entry name" value="Fibronectin type III"/>
    <property type="match status" value="1"/>
</dbReference>
<dbReference type="AlphaFoldDB" id="A0A3B1DJG7"/>
<evidence type="ECO:0008006" key="3">
    <source>
        <dbReference type="Google" id="ProtNLM"/>
    </source>
</evidence>
<dbReference type="EMBL" id="UOGK01000036">
    <property type="protein sequence ID" value="VAX36148.1"/>
    <property type="molecule type" value="Genomic_DNA"/>
</dbReference>
<gene>
    <name evidence="2" type="ORF">MNBD_PLANCTO03-174</name>
</gene>
<name>A0A3B1DJG7_9ZZZZ</name>